<dbReference type="EMBL" id="OU895877">
    <property type="protein sequence ID" value="CAG9801418.1"/>
    <property type="molecule type" value="Genomic_DNA"/>
</dbReference>
<reference evidence="2" key="1">
    <citation type="submission" date="2022-01" db="EMBL/GenBank/DDBJ databases">
        <authorList>
            <person name="King R."/>
        </authorList>
    </citation>
    <scope>NUCLEOTIDE SEQUENCE</scope>
</reference>
<gene>
    <name evidence="2" type="ORF">CHIRRI_LOCUS4346</name>
</gene>
<feature type="coiled-coil region" evidence="1">
    <location>
        <begin position="146"/>
        <end position="194"/>
    </location>
</feature>
<keyword evidence="3" id="KW-1185">Reference proteome</keyword>
<proteinExistence type="predicted"/>
<name>A0A9N9WQ31_9DIPT</name>
<accession>A0A9N9WQ31</accession>
<feature type="coiled-coil region" evidence="1">
    <location>
        <begin position="57"/>
        <end position="106"/>
    </location>
</feature>
<feature type="coiled-coil region" evidence="1">
    <location>
        <begin position="325"/>
        <end position="422"/>
    </location>
</feature>
<evidence type="ECO:0000256" key="1">
    <source>
        <dbReference type="SAM" id="Coils"/>
    </source>
</evidence>
<reference evidence="2" key="2">
    <citation type="submission" date="2022-10" db="EMBL/GenBank/DDBJ databases">
        <authorList>
            <consortium name="ENA_rothamsted_submissions"/>
            <consortium name="culmorum"/>
            <person name="King R."/>
        </authorList>
    </citation>
    <scope>NUCLEOTIDE SEQUENCE</scope>
</reference>
<dbReference type="AlphaFoldDB" id="A0A9N9WQ31"/>
<feature type="coiled-coil region" evidence="1">
    <location>
        <begin position="220"/>
        <end position="261"/>
    </location>
</feature>
<evidence type="ECO:0000313" key="3">
    <source>
        <dbReference type="Proteomes" id="UP001153620"/>
    </source>
</evidence>
<organism evidence="2 3">
    <name type="scientific">Chironomus riparius</name>
    <dbReference type="NCBI Taxonomy" id="315576"/>
    <lineage>
        <taxon>Eukaryota</taxon>
        <taxon>Metazoa</taxon>
        <taxon>Ecdysozoa</taxon>
        <taxon>Arthropoda</taxon>
        <taxon>Hexapoda</taxon>
        <taxon>Insecta</taxon>
        <taxon>Pterygota</taxon>
        <taxon>Neoptera</taxon>
        <taxon>Endopterygota</taxon>
        <taxon>Diptera</taxon>
        <taxon>Nematocera</taxon>
        <taxon>Chironomoidea</taxon>
        <taxon>Chironomidae</taxon>
        <taxon>Chironominae</taxon>
        <taxon>Chironomus</taxon>
    </lineage>
</organism>
<evidence type="ECO:0000313" key="2">
    <source>
        <dbReference type="EMBL" id="CAG9801418.1"/>
    </source>
</evidence>
<keyword evidence="1" id="KW-0175">Coiled coil</keyword>
<dbReference type="Proteomes" id="UP001153620">
    <property type="component" value="Chromosome 1"/>
</dbReference>
<protein>
    <submittedName>
        <fullName evidence="2">Uncharacterized protein</fullName>
    </submittedName>
</protein>
<sequence>MSQLQNSLEIVLKRLETEKNDVKSETKEKFKAIIDHLNSKKANELLRNKTYELLDKIKILREQVEIKESEKIEYEEGDLKASNDYADQLRRDLKKLERQMTDKQTIVIETYTQSEAVIGQLLKYKKKLAEIPAIKEADRIKAETSLENKTLNLSAVKQAIKEHHEQEKVSLANIADTEAKINEVLAQSEQMTNLIIVENTLSDKIMQYKEQIIPEIANEIEKVTMNISNAKKTIDEKNQVKNNAIKAFEDLKAKLKFEKEKNISLHDKLQNILKLKNDIICKKVSSKDIDENPNLKKLTLNKEYKKQKDKIHKLTTDKSQISKDVNDATTAKVESEKALDKLKEEMKKIKEISQTKRDEIMSLENDIQGKEAELRSLNNENLEMEKIIATHDKEKELIESNIAELTAKLKELQKKLTSDQNYRHSNQKDPFKESQLKAIDMKVSINNNKNNVHKWLTGLPQKFTKNNTASDILSQNSTVQPEDSMLNISNLIQIQSNDSTHENIIFNVDIEDPEVIDANMDCSFSEMNSSDIALDESFLNKD</sequence>